<sequence>ADTVAAVTVMVMAEPLSETFDDVWQDFNEFKKDKGRNVDLEMDKGSAKDMRRLLDGISDAESALQNTAFTTTDITHFDENLRSCFINMDSNSVPVKPLKTITEDTTLRSDEIWKSLSKGFGQVLPMEWHQSYLRSLHIKTLSLEKEPCVDHLDPSDEEDLREQMDLHSIIVSCIDQEPVLTAEQVIEEIEELLRESPESESEPDASHTLVSGIAQKTPASQSSQLYEQRVRLMALEQLSEELRAVESAVRGYSETLVELLSFRDELDFEKEVKNGFISALIDVQTQQKQHREMLRKKKRGMKSGSGLERVTATARFSMEGISSAIQNGFRHTFGNGSGEKQYLTTVIPYEKKDAPPSIQDLQIFTKILVAMRDDSDKVPSLLTDYILKGTNTSKYSKLFFFNEDFLCPT</sequence>
<dbReference type="PANTHER" id="PTHR12394">
    <property type="entry name" value="ZYGIN"/>
    <property type="match status" value="1"/>
</dbReference>
<dbReference type="GO" id="GO:0005737">
    <property type="term" value="C:cytoplasm"/>
    <property type="evidence" value="ECO:0007669"/>
    <property type="project" value="TreeGrafter"/>
</dbReference>
<comment type="similarity">
    <text evidence="1">Belongs to the zygin family.</text>
</comment>
<dbReference type="Pfam" id="PF07763">
    <property type="entry name" value="FEZ"/>
    <property type="match status" value="1"/>
</dbReference>
<dbReference type="OrthoDB" id="7959977at2759"/>
<dbReference type="InterPro" id="IPR011680">
    <property type="entry name" value="FEZ"/>
</dbReference>
<comment type="caution">
    <text evidence="4">The sequence shown here is derived from an EMBL/GenBank/DDBJ whole genome shotgun (WGS) entry which is preliminary data.</text>
</comment>
<accession>A0A553MKM8</accession>
<evidence type="ECO:0008006" key="6">
    <source>
        <dbReference type="Google" id="ProtNLM"/>
    </source>
</evidence>
<feature type="non-terminal residue" evidence="4">
    <location>
        <position position="1"/>
    </location>
</feature>
<dbReference type="Proteomes" id="UP000316079">
    <property type="component" value="Unassembled WGS sequence"/>
</dbReference>
<gene>
    <name evidence="4" type="ORF">DNTS_017020</name>
</gene>
<evidence type="ECO:0000313" key="5">
    <source>
        <dbReference type="Proteomes" id="UP000316079"/>
    </source>
</evidence>
<keyword evidence="2" id="KW-0597">Phosphoprotein</keyword>
<evidence type="ECO:0000256" key="3">
    <source>
        <dbReference type="ARBA" id="ARBA00023054"/>
    </source>
</evidence>
<evidence type="ECO:0000256" key="2">
    <source>
        <dbReference type="ARBA" id="ARBA00022553"/>
    </source>
</evidence>
<keyword evidence="5" id="KW-1185">Reference proteome</keyword>
<proteinExistence type="inferred from homology"/>
<reference evidence="4 5" key="1">
    <citation type="journal article" date="2019" name="Sci. Data">
        <title>Hybrid genome assembly and annotation of Danionella translucida.</title>
        <authorList>
            <person name="Kadobianskyi M."/>
            <person name="Schulze L."/>
            <person name="Schuelke M."/>
            <person name="Judkewitz B."/>
        </authorList>
    </citation>
    <scope>NUCLEOTIDE SEQUENCE [LARGE SCALE GENOMIC DNA]</scope>
    <source>
        <strain evidence="4 5">Bolton</strain>
    </source>
</reference>
<dbReference type="EMBL" id="SRMA01027459">
    <property type="protein sequence ID" value="TRY53735.1"/>
    <property type="molecule type" value="Genomic_DNA"/>
</dbReference>
<keyword evidence="3" id="KW-0175">Coiled coil</keyword>
<dbReference type="AlphaFoldDB" id="A0A553MKM8"/>
<dbReference type="PANTHER" id="PTHR12394:SF11">
    <property type="entry name" value="FASCICULATION AND ELONGATION PROTEIN ZETA-2"/>
    <property type="match status" value="1"/>
</dbReference>
<organism evidence="4 5">
    <name type="scientific">Danionella cerebrum</name>
    <dbReference type="NCBI Taxonomy" id="2873325"/>
    <lineage>
        <taxon>Eukaryota</taxon>
        <taxon>Metazoa</taxon>
        <taxon>Chordata</taxon>
        <taxon>Craniata</taxon>
        <taxon>Vertebrata</taxon>
        <taxon>Euteleostomi</taxon>
        <taxon>Actinopterygii</taxon>
        <taxon>Neopterygii</taxon>
        <taxon>Teleostei</taxon>
        <taxon>Ostariophysi</taxon>
        <taxon>Cypriniformes</taxon>
        <taxon>Danionidae</taxon>
        <taxon>Danioninae</taxon>
        <taxon>Danionella</taxon>
    </lineage>
</organism>
<evidence type="ECO:0000313" key="4">
    <source>
        <dbReference type="EMBL" id="TRY53735.1"/>
    </source>
</evidence>
<dbReference type="GO" id="GO:0030424">
    <property type="term" value="C:axon"/>
    <property type="evidence" value="ECO:0007669"/>
    <property type="project" value="TreeGrafter"/>
</dbReference>
<evidence type="ECO:0000256" key="1">
    <source>
        <dbReference type="ARBA" id="ARBA00006788"/>
    </source>
</evidence>
<protein>
    <recommendedName>
        <fullName evidence="6">Fasciculation and elongation protein zeta 2 (Zygin II)</fullName>
    </recommendedName>
</protein>
<name>A0A553MKM8_9TELE</name>